<dbReference type="EMBL" id="AMZH03003146">
    <property type="protein sequence ID" value="RRT73257.1"/>
    <property type="molecule type" value="Genomic_DNA"/>
</dbReference>
<dbReference type="Gene3D" id="3.40.50.620">
    <property type="entry name" value="HUPs"/>
    <property type="match status" value="1"/>
</dbReference>
<evidence type="ECO:0000313" key="2">
    <source>
        <dbReference type="EMBL" id="RRT73257.1"/>
    </source>
</evidence>
<accession>A0A427AAK1</accession>
<dbReference type="PANTHER" id="PTHR47000:SF1">
    <property type="entry name" value="ADENINE NUCLEOTIDE ALPHA HYDROLASES-LIKE SUPERFAMILY PROTEIN"/>
    <property type="match status" value="1"/>
</dbReference>
<dbReference type="Proteomes" id="UP000287651">
    <property type="component" value="Unassembled WGS sequence"/>
</dbReference>
<feature type="domain" description="UspA" evidence="1">
    <location>
        <begin position="70"/>
        <end position="134"/>
    </location>
</feature>
<dbReference type="SUPFAM" id="SSF52402">
    <property type="entry name" value="Adenine nucleotide alpha hydrolases-like"/>
    <property type="match status" value="1"/>
</dbReference>
<reference evidence="2 3" key="1">
    <citation type="journal article" date="2014" name="Agronomy (Basel)">
        <title>A Draft Genome Sequence for Ensete ventricosum, the Drought-Tolerant Tree Against Hunger.</title>
        <authorList>
            <person name="Harrison J."/>
            <person name="Moore K.A."/>
            <person name="Paszkiewicz K."/>
            <person name="Jones T."/>
            <person name="Grant M."/>
            <person name="Ambacheew D."/>
            <person name="Muzemil S."/>
            <person name="Studholme D.J."/>
        </authorList>
    </citation>
    <scope>NUCLEOTIDE SEQUENCE [LARGE SCALE GENOMIC DNA]</scope>
</reference>
<proteinExistence type="predicted"/>
<comment type="caution">
    <text evidence="2">The sequence shown here is derived from an EMBL/GenBank/DDBJ whole genome shotgun (WGS) entry which is preliminary data.</text>
</comment>
<dbReference type="InterPro" id="IPR014729">
    <property type="entry name" value="Rossmann-like_a/b/a_fold"/>
</dbReference>
<sequence>MAGDCRQFATYWRAGLSAGNIHLRGVCVMRLERVGTTPCPKLKFVADRGAASVAEAAGGDEAKKAVVTGRKIVVAVDSGPEAKAALRWALSHSLHGDDSLVLVSVVKPRRRRHRSQTERSSRSHQAFLAMQSMCQARRPEVNPPTCRACLSICTSVCAISTQLMTAAHRLACFRSSHQIILRTTTVQHAADEHIILTGQSGAISGGRARARAGDRRGGQEAGGFAASSRAGEAIHSVACGQTVEWQQHEKRRIGGLLHPERLLHDSGREEEEQERRRWLFDHHQTPQQLLALSMSKSMRPMLSCTLPY</sequence>
<name>A0A427AAK1_ENSVE</name>
<dbReference type="InterPro" id="IPR006016">
    <property type="entry name" value="UspA"/>
</dbReference>
<dbReference type="AlphaFoldDB" id="A0A427AAK1"/>
<dbReference type="Pfam" id="PF00582">
    <property type="entry name" value="Usp"/>
    <property type="match status" value="1"/>
</dbReference>
<evidence type="ECO:0000313" key="3">
    <source>
        <dbReference type="Proteomes" id="UP000287651"/>
    </source>
</evidence>
<protein>
    <recommendedName>
        <fullName evidence="1">UspA domain-containing protein</fullName>
    </recommendedName>
</protein>
<gene>
    <name evidence="2" type="ORF">B296_00033550</name>
</gene>
<organism evidence="2 3">
    <name type="scientific">Ensete ventricosum</name>
    <name type="common">Abyssinian banana</name>
    <name type="synonym">Musa ensete</name>
    <dbReference type="NCBI Taxonomy" id="4639"/>
    <lineage>
        <taxon>Eukaryota</taxon>
        <taxon>Viridiplantae</taxon>
        <taxon>Streptophyta</taxon>
        <taxon>Embryophyta</taxon>
        <taxon>Tracheophyta</taxon>
        <taxon>Spermatophyta</taxon>
        <taxon>Magnoliopsida</taxon>
        <taxon>Liliopsida</taxon>
        <taxon>Zingiberales</taxon>
        <taxon>Musaceae</taxon>
        <taxon>Ensete</taxon>
    </lineage>
</organism>
<dbReference type="PANTHER" id="PTHR47000">
    <property type="entry name" value="ADENINE NUCLEOTIDE ALPHA HYDROLASES-LIKE SUPERFAMILY PROTEIN"/>
    <property type="match status" value="1"/>
</dbReference>
<evidence type="ECO:0000259" key="1">
    <source>
        <dbReference type="Pfam" id="PF00582"/>
    </source>
</evidence>